<dbReference type="InterPro" id="IPR015424">
    <property type="entry name" value="PyrdxlP-dep_Trfase"/>
</dbReference>
<dbReference type="InterPro" id="IPR050106">
    <property type="entry name" value="HistidinolP_aminotransfase"/>
</dbReference>
<comment type="pathway">
    <text evidence="1">Amino-acid biosynthesis; L-histidine biosynthesis; L-histidine from 5-phospho-alpha-D-ribose 1-diphosphate: step 7/9.</text>
</comment>
<evidence type="ECO:0000256" key="5">
    <source>
        <dbReference type="ARBA" id="ARBA00022605"/>
    </source>
</evidence>
<comment type="catalytic activity">
    <reaction evidence="9">
        <text>L-histidinol phosphate + 2-oxoglutarate = 3-(imidazol-4-yl)-2-oxopropyl phosphate + L-glutamate</text>
        <dbReference type="Rhea" id="RHEA:23744"/>
        <dbReference type="ChEBI" id="CHEBI:16810"/>
        <dbReference type="ChEBI" id="CHEBI:29985"/>
        <dbReference type="ChEBI" id="CHEBI:57766"/>
        <dbReference type="ChEBI" id="CHEBI:57980"/>
        <dbReference type="EC" id="2.6.1.9"/>
    </reaction>
</comment>
<proteinExistence type="inferred from homology"/>
<dbReference type="Gene3D" id="3.40.640.10">
    <property type="entry name" value="Type I PLP-dependent aspartate aminotransferase-like (Major domain)"/>
    <property type="match status" value="1"/>
</dbReference>
<reference evidence="13" key="1">
    <citation type="journal article" date="2019" name="Int. J. Syst. Evol. Microbiol.">
        <title>The Global Catalogue of Microorganisms (GCM) 10K type strain sequencing project: providing services to taxonomists for standard genome sequencing and annotation.</title>
        <authorList>
            <consortium name="The Broad Institute Genomics Platform"/>
            <consortium name="The Broad Institute Genome Sequencing Center for Infectious Disease"/>
            <person name="Wu L."/>
            <person name="Ma J."/>
        </authorList>
    </citation>
    <scope>NUCLEOTIDE SEQUENCE [LARGE SCALE GENOMIC DNA]</scope>
    <source>
        <strain evidence="13">KCTC 23916</strain>
    </source>
</reference>
<keyword evidence="4 12" id="KW-0032">Aminotransferase</keyword>
<dbReference type="Gene3D" id="3.90.1150.10">
    <property type="entry name" value="Aspartate Aminotransferase, domain 1"/>
    <property type="match status" value="1"/>
</dbReference>
<name>A0ABQ2X739_9BURK</name>
<keyword evidence="6" id="KW-0808">Transferase</keyword>
<organism evidence="12 13">
    <name type="scientific">Undibacterium macrobrachii</name>
    <dbReference type="NCBI Taxonomy" id="1119058"/>
    <lineage>
        <taxon>Bacteria</taxon>
        <taxon>Pseudomonadati</taxon>
        <taxon>Pseudomonadota</taxon>
        <taxon>Betaproteobacteria</taxon>
        <taxon>Burkholderiales</taxon>
        <taxon>Oxalobacteraceae</taxon>
        <taxon>Undibacterium</taxon>
    </lineage>
</organism>
<evidence type="ECO:0000256" key="6">
    <source>
        <dbReference type="ARBA" id="ARBA00022679"/>
    </source>
</evidence>
<evidence type="ECO:0000313" key="12">
    <source>
        <dbReference type="EMBL" id="GGX02486.1"/>
    </source>
</evidence>
<protein>
    <recommendedName>
        <fullName evidence="3">histidinol-phosphate transaminase</fullName>
        <ecNumber evidence="3">2.6.1.9</ecNumber>
    </recommendedName>
</protein>
<evidence type="ECO:0000256" key="7">
    <source>
        <dbReference type="ARBA" id="ARBA00022898"/>
    </source>
</evidence>
<evidence type="ECO:0000256" key="1">
    <source>
        <dbReference type="ARBA" id="ARBA00005011"/>
    </source>
</evidence>
<keyword evidence="7" id="KW-0663">Pyridoxal phosphate</keyword>
<evidence type="ECO:0000259" key="11">
    <source>
        <dbReference type="Pfam" id="PF00155"/>
    </source>
</evidence>
<keyword evidence="13" id="KW-1185">Reference proteome</keyword>
<evidence type="ECO:0000256" key="3">
    <source>
        <dbReference type="ARBA" id="ARBA00012748"/>
    </source>
</evidence>
<dbReference type="EMBL" id="BMYT01000001">
    <property type="protein sequence ID" value="GGX02486.1"/>
    <property type="molecule type" value="Genomic_DNA"/>
</dbReference>
<sequence>MLLMKSAPQTQMQTKTKSEASRLRVHGGTDTLGKPAYDFSTNSNALGPCPEVLTQIRLSDCASYPDPEYHHLRNALATWHQVSPQRILFAASASEFIFRISMLVGQSTFSSASSSARSTQLASLQKTVWVPPHSYGDYVLAGRAAGLAIVDDFHNADLIWTCEPGSPLGQNQVGLAQMIEILADCSSEVQIVLDCAYQALRLSGSPSLNSQQRDTCWQLFTPNKALGLTGIRGAYVIAPIQAQHWQQQLEQMAASWPLGTHAVTMLHAWTLPSVQDWLRESLTTLRDWKQRQIALCVDLGWKVEPSDTNFFCVTPSKTIQEYRTDFLHVMRAQGVKLRHAGSFGLDPCFRMRVLSPPMQDAFYRAVKQYSPDF</sequence>
<comment type="similarity">
    <text evidence="2">Belongs to the class-II pyridoxal-phosphate-dependent aminotransferase family. Histidinol-phosphate aminotransferase subfamily.</text>
</comment>
<keyword evidence="5" id="KW-0028">Amino-acid biosynthesis</keyword>
<dbReference type="GO" id="GO:0008483">
    <property type="term" value="F:transaminase activity"/>
    <property type="evidence" value="ECO:0007669"/>
    <property type="project" value="UniProtKB-KW"/>
</dbReference>
<dbReference type="PANTHER" id="PTHR43643">
    <property type="entry name" value="HISTIDINOL-PHOSPHATE AMINOTRANSFERASE 2"/>
    <property type="match status" value="1"/>
</dbReference>
<dbReference type="Proteomes" id="UP000620127">
    <property type="component" value="Unassembled WGS sequence"/>
</dbReference>
<dbReference type="Pfam" id="PF00155">
    <property type="entry name" value="Aminotran_1_2"/>
    <property type="match status" value="1"/>
</dbReference>
<evidence type="ECO:0000256" key="2">
    <source>
        <dbReference type="ARBA" id="ARBA00007970"/>
    </source>
</evidence>
<feature type="domain" description="Aminotransferase class I/classII large" evidence="11">
    <location>
        <begin position="38"/>
        <end position="356"/>
    </location>
</feature>
<dbReference type="PANTHER" id="PTHR43643:SF6">
    <property type="entry name" value="HISTIDINOL-PHOSPHATE AMINOTRANSFERASE"/>
    <property type="match status" value="1"/>
</dbReference>
<dbReference type="EC" id="2.6.1.9" evidence="3"/>
<evidence type="ECO:0000313" key="13">
    <source>
        <dbReference type="Proteomes" id="UP000620127"/>
    </source>
</evidence>
<evidence type="ECO:0000256" key="10">
    <source>
        <dbReference type="SAM" id="MobiDB-lite"/>
    </source>
</evidence>
<dbReference type="InterPro" id="IPR015422">
    <property type="entry name" value="PyrdxlP-dep_Trfase_small"/>
</dbReference>
<evidence type="ECO:0000256" key="4">
    <source>
        <dbReference type="ARBA" id="ARBA00022576"/>
    </source>
</evidence>
<evidence type="ECO:0000256" key="9">
    <source>
        <dbReference type="ARBA" id="ARBA00047481"/>
    </source>
</evidence>
<comment type="caution">
    <text evidence="12">The sequence shown here is derived from an EMBL/GenBank/DDBJ whole genome shotgun (WGS) entry which is preliminary data.</text>
</comment>
<accession>A0ABQ2X739</accession>
<dbReference type="SUPFAM" id="SSF53383">
    <property type="entry name" value="PLP-dependent transferases"/>
    <property type="match status" value="1"/>
</dbReference>
<dbReference type="InterPro" id="IPR015421">
    <property type="entry name" value="PyrdxlP-dep_Trfase_major"/>
</dbReference>
<evidence type="ECO:0000256" key="8">
    <source>
        <dbReference type="ARBA" id="ARBA00023102"/>
    </source>
</evidence>
<feature type="region of interest" description="Disordered" evidence="10">
    <location>
        <begin position="1"/>
        <end position="27"/>
    </location>
</feature>
<dbReference type="InterPro" id="IPR004839">
    <property type="entry name" value="Aminotransferase_I/II_large"/>
</dbReference>
<keyword evidence="8" id="KW-0368">Histidine biosynthesis</keyword>
<gene>
    <name evidence="12" type="ORF">GCM10011282_05730</name>
</gene>